<proteinExistence type="predicted"/>
<evidence type="ECO:0008006" key="10">
    <source>
        <dbReference type="Google" id="ProtNLM"/>
    </source>
</evidence>
<feature type="domain" description="Helicase ATP-binding" evidence="6">
    <location>
        <begin position="61"/>
        <end position="215"/>
    </location>
</feature>
<keyword evidence="3" id="KW-0347">Helicase</keyword>
<accession>A0A2R6ANU4</accession>
<feature type="compositionally biased region" description="Polar residues" evidence="5">
    <location>
        <begin position="16"/>
        <end position="33"/>
    </location>
</feature>
<protein>
    <recommendedName>
        <fullName evidence="10">DEAD/DEAH box helicase</fullName>
    </recommendedName>
</protein>
<organism evidence="8 9">
    <name type="scientific">Candidatus Marsarchaeota G2 archaeon OSP_D</name>
    <dbReference type="NCBI Taxonomy" id="1978157"/>
    <lineage>
        <taxon>Archaea</taxon>
        <taxon>Candidatus Marsarchaeota</taxon>
        <taxon>Candidatus Marsarchaeota group 2</taxon>
    </lineage>
</organism>
<feature type="domain" description="Helicase C-terminal" evidence="7">
    <location>
        <begin position="255"/>
        <end position="441"/>
    </location>
</feature>
<dbReference type="InterPro" id="IPR027417">
    <property type="entry name" value="P-loop_NTPase"/>
</dbReference>
<name>A0A2R6ANU4_9ARCH</name>
<feature type="region of interest" description="Disordered" evidence="5">
    <location>
        <begin position="16"/>
        <end position="39"/>
    </location>
</feature>
<dbReference type="InterPro" id="IPR014001">
    <property type="entry name" value="Helicase_ATP-bd"/>
</dbReference>
<evidence type="ECO:0000256" key="5">
    <source>
        <dbReference type="SAM" id="MobiDB-lite"/>
    </source>
</evidence>
<dbReference type="SMART" id="SM00490">
    <property type="entry name" value="HELICc"/>
    <property type="match status" value="1"/>
</dbReference>
<dbReference type="Pfam" id="PF00271">
    <property type="entry name" value="Helicase_C"/>
    <property type="match status" value="1"/>
</dbReference>
<comment type="caution">
    <text evidence="8">The sequence shown here is derived from an EMBL/GenBank/DDBJ whole genome shotgun (WGS) entry which is preliminary data.</text>
</comment>
<evidence type="ECO:0000313" key="8">
    <source>
        <dbReference type="EMBL" id="PSN88047.1"/>
    </source>
</evidence>
<evidence type="ECO:0000259" key="6">
    <source>
        <dbReference type="PROSITE" id="PS51192"/>
    </source>
</evidence>
<evidence type="ECO:0000256" key="4">
    <source>
        <dbReference type="ARBA" id="ARBA00022840"/>
    </source>
</evidence>
<reference evidence="8 9" key="1">
    <citation type="submission" date="2017-04" db="EMBL/GenBank/DDBJ databases">
        <title>Novel microbial lineages endemic to geothermal iron-oxide mats fill important gaps in the evolutionary history of Archaea.</title>
        <authorList>
            <person name="Jay Z.J."/>
            <person name="Beam J.P."/>
            <person name="Dlakic M."/>
            <person name="Rusch D.B."/>
            <person name="Kozubal M.A."/>
            <person name="Inskeep W.P."/>
        </authorList>
    </citation>
    <scope>NUCLEOTIDE SEQUENCE [LARGE SCALE GENOMIC DNA]</scope>
    <source>
        <strain evidence="8">OSP_D</strain>
    </source>
</reference>
<sequence length="686" mass="77432">MKRVCLFTQFLPATPTLPTRSTSPNSSEAKSSGSTGGLRLSADPKRFGFKEWNELQKQALDVVLGTQKNVVVVAPTGSGKSAVGYCAIDKAVQEGGRGFYLAPTRALCYEQYTKLRQMFENVLIANKDYPTTKERLEEEDVVVTTPFKLNQYLSSISLDGAVVVVDEVHNLSPEVEVILSRIKQKPGVRIIALSATLNEEDVNRLAKWLDAVVVNPSVKRPVPLYFNTVPVVLSVDENGTFFKTPVGSFEKQEEFVAEFVARLLRDDPEASVLVWAPTRAMCDLYARVVADRLPSIPLEKKPVPSSYSDEMLAYSMEHGVGIHHGGISQLNRELVHTLLLEKKLRVVITAYTLAQGVNLPARYLVITSLFETPEKLMDPSTFHQLAGRAGRPGLDPFGSVFVVVQTEAEKAYFEEVLLKTKATPLESKIAHDWFLMKMVMNLLFEKRTKDGVLSFFGSTYYAAVRGEEGVKELQEKAKAVMDELEKKGVFFEKDGRVVFSTREWFFASLLSMHPVEKEVALRLPALSYDDAVDEVLERVVKPQEKWRNFDRAKMDVKAFGLLTYYSSGYEAREAADLAQAFFDTATLFLSNTHGWKSEEAQAVRRLADEFSYGGREAMKEIRSILTHPEFKRFVRNFSSAFINGFSEELAKRAEEVVFGVYKRPNPERVRRFREAILKFRCYEMVR</sequence>
<dbReference type="PANTHER" id="PTHR47961:SF6">
    <property type="entry name" value="DNA-DIRECTED DNA POLYMERASE"/>
    <property type="match status" value="1"/>
</dbReference>
<evidence type="ECO:0000313" key="9">
    <source>
        <dbReference type="Proteomes" id="UP000240322"/>
    </source>
</evidence>
<dbReference type="AlphaFoldDB" id="A0A2R6ANU4"/>
<dbReference type="EMBL" id="NEXE01000134">
    <property type="protein sequence ID" value="PSN88047.1"/>
    <property type="molecule type" value="Genomic_DNA"/>
</dbReference>
<evidence type="ECO:0000259" key="7">
    <source>
        <dbReference type="PROSITE" id="PS51194"/>
    </source>
</evidence>
<dbReference type="InterPro" id="IPR050474">
    <property type="entry name" value="Hel308_SKI2-like"/>
</dbReference>
<dbReference type="GO" id="GO:0005524">
    <property type="term" value="F:ATP binding"/>
    <property type="evidence" value="ECO:0007669"/>
    <property type="project" value="UniProtKB-KW"/>
</dbReference>
<evidence type="ECO:0000256" key="3">
    <source>
        <dbReference type="ARBA" id="ARBA00022806"/>
    </source>
</evidence>
<keyword evidence="1" id="KW-0547">Nucleotide-binding</keyword>
<evidence type="ECO:0000256" key="2">
    <source>
        <dbReference type="ARBA" id="ARBA00022801"/>
    </source>
</evidence>
<gene>
    <name evidence="8" type="ORF">B9Q03_09720</name>
</gene>
<dbReference type="PROSITE" id="PS51194">
    <property type="entry name" value="HELICASE_CTER"/>
    <property type="match status" value="1"/>
</dbReference>
<dbReference type="PROSITE" id="PS51192">
    <property type="entry name" value="HELICASE_ATP_BIND_1"/>
    <property type="match status" value="1"/>
</dbReference>
<dbReference type="GO" id="GO:0004386">
    <property type="term" value="F:helicase activity"/>
    <property type="evidence" value="ECO:0007669"/>
    <property type="project" value="UniProtKB-KW"/>
</dbReference>
<dbReference type="InterPro" id="IPR001650">
    <property type="entry name" value="Helicase_C-like"/>
</dbReference>
<dbReference type="Proteomes" id="UP000240322">
    <property type="component" value="Unassembled WGS sequence"/>
</dbReference>
<keyword evidence="4" id="KW-0067">ATP-binding</keyword>
<dbReference type="SUPFAM" id="SSF52540">
    <property type="entry name" value="P-loop containing nucleoside triphosphate hydrolases"/>
    <property type="match status" value="1"/>
</dbReference>
<keyword evidence="2" id="KW-0378">Hydrolase</keyword>
<dbReference type="GO" id="GO:0003676">
    <property type="term" value="F:nucleic acid binding"/>
    <property type="evidence" value="ECO:0007669"/>
    <property type="project" value="InterPro"/>
</dbReference>
<dbReference type="GO" id="GO:0140097">
    <property type="term" value="F:catalytic activity, acting on DNA"/>
    <property type="evidence" value="ECO:0007669"/>
    <property type="project" value="UniProtKB-ARBA"/>
</dbReference>
<dbReference type="GO" id="GO:0016787">
    <property type="term" value="F:hydrolase activity"/>
    <property type="evidence" value="ECO:0007669"/>
    <property type="project" value="UniProtKB-KW"/>
</dbReference>
<dbReference type="Pfam" id="PF00270">
    <property type="entry name" value="DEAD"/>
    <property type="match status" value="1"/>
</dbReference>
<dbReference type="PANTHER" id="PTHR47961">
    <property type="entry name" value="DNA POLYMERASE THETA, PUTATIVE (AFU_ORTHOLOGUE AFUA_1G05260)-RELATED"/>
    <property type="match status" value="1"/>
</dbReference>
<dbReference type="InterPro" id="IPR011545">
    <property type="entry name" value="DEAD/DEAH_box_helicase_dom"/>
</dbReference>
<evidence type="ECO:0000256" key="1">
    <source>
        <dbReference type="ARBA" id="ARBA00022741"/>
    </source>
</evidence>
<dbReference type="SMART" id="SM00487">
    <property type="entry name" value="DEXDc"/>
    <property type="match status" value="1"/>
</dbReference>
<dbReference type="Gene3D" id="3.40.50.300">
    <property type="entry name" value="P-loop containing nucleotide triphosphate hydrolases"/>
    <property type="match status" value="2"/>
</dbReference>